<dbReference type="AlphaFoldDB" id="G2JBU4"/>
<evidence type="ECO:0008006" key="3">
    <source>
        <dbReference type="Google" id="ProtNLM"/>
    </source>
</evidence>
<gene>
    <name evidence="1" type="ORF">CAGGBEG34_630005</name>
</gene>
<dbReference type="STRING" id="1070319.CAGGBEG34_630005"/>
<reference evidence="1 2" key="1">
    <citation type="submission" date="2011-08" db="EMBL/GenBank/DDBJ databases">
        <title>The genome of the obligate endobacterium of an arbuscular mycorrhizal fungus reveals an interphylum network of nutritional interactions.</title>
        <authorList>
            <person name="Ghignone S."/>
            <person name="Salvioli A."/>
            <person name="Anca I."/>
            <person name="Lumini E."/>
            <person name="Ortu G."/>
            <person name="Petiti L."/>
            <person name="Cruveiller S."/>
            <person name="Bianciotto V."/>
            <person name="Piffanelli P."/>
            <person name="Lanfranco L."/>
            <person name="Bonfante P."/>
        </authorList>
    </citation>
    <scope>NUCLEOTIDE SEQUENCE [LARGE SCALE GENOMIC DNA]</scope>
    <source>
        <strain evidence="1 2">BEG34</strain>
    </source>
</reference>
<dbReference type="OrthoDB" id="9796641at2"/>
<dbReference type="RefSeq" id="WP_006683296.1">
    <property type="nucleotide sequence ID" value="NZ_CAFB01000084.1"/>
</dbReference>
<dbReference type="eggNOG" id="COG3514">
    <property type="taxonomic scope" value="Bacteria"/>
</dbReference>
<accession>G2JBU4</accession>
<sequence>MKKVFTETDWKRLETMSDNEIDTSDIPELGEDFFERAELREPPKQPVTLRLDTDVLEWFREHGKGYQTRINKLLRMYMQAKQRHVTDR</sequence>
<keyword evidence="2" id="KW-1185">Reference proteome</keyword>
<proteinExistence type="predicted"/>
<dbReference type="Proteomes" id="UP000054051">
    <property type="component" value="Unassembled WGS sequence"/>
</dbReference>
<dbReference type="EMBL" id="CAFB01000084">
    <property type="protein sequence ID" value="CCD30249.1"/>
    <property type="molecule type" value="Genomic_DNA"/>
</dbReference>
<evidence type="ECO:0000313" key="2">
    <source>
        <dbReference type="Proteomes" id="UP000054051"/>
    </source>
</evidence>
<dbReference type="InterPro" id="IPR025528">
    <property type="entry name" value="BrnA_antitoxin"/>
</dbReference>
<protein>
    <recommendedName>
        <fullName evidence="3">3-oxoacyl-ACP synthase</fullName>
    </recommendedName>
</protein>
<comment type="caution">
    <text evidence="1">The sequence shown here is derived from an EMBL/GenBank/DDBJ whole genome shotgun (WGS) entry which is preliminary data.</text>
</comment>
<evidence type="ECO:0000313" key="1">
    <source>
        <dbReference type="EMBL" id="CCD30249.1"/>
    </source>
</evidence>
<name>G2JBU4_9BURK</name>
<organism evidence="1 2">
    <name type="scientific">Candidatus Glomeribacter gigasporarum BEG34</name>
    <dbReference type="NCBI Taxonomy" id="1070319"/>
    <lineage>
        <taxon>Bacteria</taxon>
        <taxon>Pseudomonadati</taxon>
        <taxon>Pseudomonadota</taxon>
        <taxon>Betaproteobacteria</taxon>
        <taxon>Burkholderiales</taxon>
        <taxon>Burkholderiaceae</taxon>
        <taxon>Candidatus Glomeribacter</taxon>
    </lineage>
</organism>
<dbReference type="Pfam" id="PF14384">
    <property type="entry name" value="BrnA_antitoxin"/>
    <property type="match status" value="1"/>
</dbReference>